<dbReference type="InterPro" id="IPR008250">
    <property type="entry name" value="ATPase_P-typ_transduc_dom_A_sf"/>
</dbReference>
<evidence type="ECO:0000259" key="6">
    <source>
        <dbReference type="Pfam" id="PF00122"/>
    </source>
</evidence>
<dbReference type="Proteomes" id="UP000004315">
    <property type="component" value="Unassembled WGS sequence"/>
</dbReference>
<dbReference type="PROSITE" id="PS00154">
    <property type="entry name" value="ATPASE_E1_E2"/>
    <property type="match status" value="1"/>
</dbReference>
<dbReference type="PANTHER" id="PTHR42861">
    <property type="entry name" value="CALCIUM-TRANSPORTING ATPASE"/>
    <property type="match status" value="1"/>
</dbReference>
<dbReference type="SUPFAM" id="SSF81660">
    <property type="entry name" value="Metal cation-transporting ATPase, ATP-binding domain N"/>
    <property type="match status" value="1"/>
</dbReference>
<dbReference type="InterPro" id="IPR018303">
    <property type="entry name" value="ATPase_P-typ_P_site"/>
</dbReference>
<feature type="transmembrane region" description="Helical" evidence="5">
    <location>
        <begin position="222"/>
        <end position="243"/>
    </location>
</feature>
<evidence type="ECO:0000313" key="8">
    <source>
        <dbReference type="Proteomes" id="UP000004315"/>
    </source>
</evidence>
<dbReference type="InterPro" id="IPR023298">
    <property type="entry name" value="ATPase_P-typ_TM_dom_sf"/>
</dbReference>
<dbReference type="Gene3D" id="2.70.150.10">
    <property type="entry name" value="Calcium-transporting ATPase, cytoplasmic transduction domain A"/>
    <property type="match status" value="1"/>
</dbReference>
<evidence type="ECO:0000256" key="3">
    <source>
        <dbReference type="ARBA" id="ARBA00022989"/>
    </source>
</evidence>
<proteinExistence type="predicted"/>
<name>B7C8X9_9FIRM</name>
<dbReference type="RefSeq" id="WP_003864443.1">
    <property type="nucleotide sequence ID" value="NZ_DS996841.1"/>
</dbReference>
<dbReference type="AlphaFoldDB" id="B7C8X9"/>
<dbReference type="InterPro" id="IPR059000">
    <property type="entry name" value="ATPase_P-type_domA"/>
</dbReference>
<dbReference type="SUPFAM" id="SSF81653">
    <property type="entry name" value="Calcium ATPase, transduction domain A"/>
    <property type="match status" value="1"/>
</dbReference>
<keyword evidence="8" id="KW-1185">Reference proteome</keyword>
<dbReference type="STRING" id="518637.EUBIFOR_00635"/>
<comment type="subcellular location">
    <subcellularLocation>
        <location evidence="1">Membrane</location>
        <topology evidence="1">Multi-pass membrane protein</topology>
    </subcellularLocation>
</comment>
<dbReference type="GO" id="GO:0005524">
    <property type="term" value="F:ATP binding"/>
    <property type="evidence" value="ECO:0007669"/>
    <property type="project" value="InterPro"/>
</dbReference>
<dbReference type="EMBL" id="ABYT01000040">
    <property type="protein sequence ID" value="EEC90778.1"/>
    <property type="molecule type" value="Genomic_DNA"/>
</dbReference>
<feature type="transmembrane region" description="Helical" evidence="5">
    <location>
        <begin position="20"/>
        <end position="37"/>
    </location>
</feature>
<keyword evidence="2 5" id="KW-0812">Transmembrane</keyword>
<dbReference type="HOGENOM" id="CLU_002360_5_2_9"/>
<feature type="transmembrane region" description="Helical" evidence="5">
    <location>
        <begin position="192"/>
        <end position="210"/>
    </location>
</feature>
<sequence>MQNSSNLSKSYKEIIKQHVFTLFNGINVILAIFVFFTGSYRNMLFMITVILNMLIGLFQEIRSKRMLDKLSLLNQPKIHVLRNDIEFELSVEGVKVNDILILYPGDEISFDGHIVSGSIECDESMLTGESDAVYKQENSSLLSGSFVVSGKCLMKVDKVGQDTYAYSILKHAKRFKRYPSQLRNSIDTIIKWCTYILIPLGCALFIKQFIKTNYTTATLNTVAAVVGMIPEGLVFLTSVALAISSFKLGKQSVLVQELYCIETLARTDTLCLDKTGTLTQGKLSVCHVEEIKNVDGILGDMMQTLPDENATALALRSHFKTRNHNKVVSFLPFSSQRKYSSVTFEDGEYKLGAYSYIAKEIDSKVEEHIEEYTSQAMRVIVLMKDDVVLAYICLRDELRDDAKDTLNFFKKQRRGH</sequence>
<dbReference type="InterPro" id="IPR023214">
    <property type="entry name" value="HAD_sf"/>
</dbReference>
<evidence type="ECO:0000256" key="1">
    <source>
        <dbReference type="ARBA" id="ARBA00004141"/>
    </source>
</evidence>
<comment type="caution">
    <text evidence="7">The sequence shown here is derived from an EMBL/GenBank/DDBJ whole genome shotgun (WGS) entry which is preliminary data.</text>
</comment>
<dbReference type="Gene3D" id="3.40.50.1000">
    <property type="entry name" value="HAD superfamily/HAD-like"/>
    <property type="match status" value="1"/>
</dbReference>
<protein>
    <submittedName>
        <fullName evidence="7">E1-E2 ATPase</fullName>
    </submittedName>
</protein>
<dbReference type="Gene3D" id="1.20.1110.10">
    <property type="entry name" value="Calcium-transporting ATPase, transmembrane domain"/>
    <property type="match status" value="1"/>
</dbReference>
<keyword evidence="3 5" id="KW-1133">Transmembrane helix</keyword>
<gene>
    <name evidence="7" type="ORF">EUBIFOR_00635</name>
</gene>
<evidence type="ECO:0000256" key="5">
    <source>
        <dbReference type="SAM" id="Phobius"/>
    </source>
</evidence>
<dbReference type="PRINTS" id="PR00119">
    <property type="entry name" value="CATATPASE"/>
</dbReference>
<dbReference type="SUPFAM" id="SSF81665">
    <property type="entry name" value="Calcium ATPase, transmembrane domain M"/>
    <property type="match status" value="1"/>
</dbReference>
<dbReference type="eggNOG" id="COG0474">
    <property type="taxonomic scope" value="Bacteria"/>
</dbReference>
<dbReference type="Pfam" id="PF00122">
    <property type="entry name" value="E1-E2_ATPase"/>
    <property type="match status" value="1"/>
</dbReference>
<dbReference type="GO" id="GO:0016887">
    <property type="term" value="F:ATP hydrolysis activity"/>
    <property type="evidence" value="ECO:0007669"/>
    <property type="project" value="InterPro"/>
</dbReference>
<reference evidence="7 8" key="2">
    <citation type="submission" date="2008-11" db="EMBL/GenBank/DDBJ databases">
        <title>Draft genome sequence of Eubacterium biforme (DSM 3989).</title>
        <authorList>
            <person name="Sudarsanam P."/>
            <person name="Ley R."/>
            <person name="Guruge J."/>
            <person name="Turnbaugh P.J."/>
            <person name="Mahowald M."/>
            <person name="Liep D."/>
            <person name="Gordon J."/>
        </authorList>
    </citation>
    <scope>NUCLEOTIDE SEQUENCE [LARGE SCALE GENOMIC DNA]</scope>
    <source>
        <strain evidence="7 8">DSM 3989</strain>
    </source>
</reference>
<evidence type="ECO:0000313" key="7">
    <source>
        <dbReference type="EMBL" id="EEC90778.1"/>
    </source>
</evidence>
<accession>B7C8X9</accession>
<dbReference type="NCBIfam" id="TIGR01494">
    <property type="entry name" value="ATPase_P-type"/>
    <property type="match status" value="1"/>
</dbReference>
<evidence type="ECO:0000256" key="2">
    <source>
        <dbReference type="ARBA" id="ARBA00022692"/>
    </source>
</evidence>
<keyword evidence="4 5" id="KW-0472">Membrane</keyword>
<dbReference type="OrthoDB" id="9760364at2"/>
<reference evidence="7 8" key="1">
    <citation type="submission" date="2008-10" db="EMBL/GenBank/DDBJ databases">
        <authorList>
            <person name="Fulton L."/>
            <person name="Clifton S."/>
            <person name="Fulton B."/>
            <person name="Xu J."/>
            <person name="Minx P."/>
            <person name="Pepin K.H."/>
            <person name="Johnson M."/>
            <person name="Bhonagiri V."/>
            <person name="Nash W.E."/>
            <person name="Mardis E.R."/>
            <person name="Wilson R.K."/>
        </authorList>
    </citation>
    <scope>NUCLEOTIDE SEQUENCE [LARGE SCALE GENOMIC DNA]</scope>
    <source>
        <strain evidence="7 8">DSM 3989</strain>
    </source>
</reference>
<dbReference type="InterPro" id="IPR001757">
    <property type="entry name" value="P_typ_ATPase"/>
</dbReference>
<dbReference type="InterPro" id="IPR023299">
    <property type="entry name" value="ATPase_P-typ_cyto_dom_N"/>
</dbReference>
<dbReference type="Gene3D" id="3.40.1110.10">
    <property type="entry name" value="Calcium-transporting ATPase, cytoplasmic domain N"/>
    <property type="match status" value="1"/>
</dbReference>
<dbReference type="GO" id="GO:0016020">
    <property type="term" value="C:membrane"/>
    <property type="evidence" value="ECO:0007669"/>
    <property type="project" value="UniProtKB-SubCell"/>
</dbReference>
<organism evidence="7 8">
    <name type="scientific">Holdemanella biformis DSM 3989</name>
    <dbReference type="NCBI Taxonomy" id="518637"/>
    <lineage>
        <taxon>Bacteria</taxon>
        <taxon>Bacillati</taxon>
        <taxon>Bacillota</taxon>
        <taxon>Erysipelotrichia</taxon>
        <taxon>Erysipelotrichales</taxon>
        <taxon>Erysipelotrichaceae</taxon>
        <taxon>Holdemanella</taxon>
    </lineage>
</organism>
<evidence type="ECO:0000256" key="4">
    <source>
        <dbReference type="ARBA" id="ARBA00023136"/>
    </source>
</evidence>
<feature type="transmembrane region" description="Helical" evidence="5">
    <location>
        <begin position="43"/>
        <end position="61"/>
    </location>
</feature>
<dbReference type="PRINTS" id="PR00121">
    <property type="entry name" value="NAKATPASE"/>
</dbReference>
<feature type="domain" description="P-type ATPase A" evidence="6">
    <location>
        <begin position="73"/>
        <end position="172"/>
    </location>
</feature>